<dbReference type="AlphaFoldDB" id="A0AAE0KKL3"/>
<dbReference type="Proteomes" id="UP001285441">
    <property type="component" value="Unassembled WGS sequence"/>
</dbReference>
<protein>
    <recommendedName>
        <fullName evidence="5">LPXTG-domain-containing protein</fullName>
    </recommendedName>
</protein>
<feature type="chain" id="PRO_5042253253" description="LPXTG-domain-containing protein" evidence="2">
    <location>
        <begin position="25"/>
        <end position="392"/>
    </location>
</feature>
<reference evidence="3" key="1">
    <citation type="journal article" date="2023" name="Mol. Phylogenet. Evol.">
        <title>Genome-scale phylogeny and comparative genomics of the fungal order Sordariales.</title>
        <authorList>
            <person name="Hensen N."/>
            <person name="Bonometti L."/>
            <person name="Westerberg I."/>
            <person name="Brannstrom I.O."/>
            <person name="Guillou S."/>
            <person name="Cros-Aarteil S."/>
            <person name="Calhoun S."/>
            <person name="Haridas S."/>
            <person name="Kuo A."/>
            <person name="Mondo S."/>
            <person name="Pangilinan J."/>
            <person name="Riley R."/>
            <person name="LaButti K."/>
            <person name="Andreopoulos B."/>
            <person name="Lipzen A."/>
            <person name="Chen C."/>
            <person name="Yan M."/>
            <person name="Daum C."/>
            <person name="Ng V."/>
            <person name="Clum A."/>
            <person name="Steindorff A."/>
            <person name="Ohm R.A."/>
            <person name="Martin F."/>
            <person name="Silar P."/>
            <person name="Natvig D.O."/>
            <person name="Lalanne C."/>
            <person name="Gautier V."/>
            <person name="Ament-Velasquez S.L."/>
            <person name="Kruys A."/>
            <person name="Hutchinson M.I."/>
            <person name="Powell A.J."/>
            <person name="Barry K."/>
            <person name="Miller A.N."/>
            <person name="Grigoriev I.V."/>
            <person name="Debuchy R."/>
            <person name="Gladieux P."/>
            <person name="Hiltunen Thoren M."/>
            <person name="Johannesson H."/>
        </authorList>
    </citation>
    <scope>NUCLEOTIDE SEQUENCE</scope>
    <source>
        <strain evidence="3">CBS 232.78</strain>
    </source>
</reference>
<keyword evidence="1" id="KW-0472">Membrane</keyword>
<evidence type="ECO:0008006" key="5">
    <source>
        <dbReference type="Google" id="ProtNLM"/>
    </source>
</evidence>
<feature type="transmembrane region" description="Helical" evidence="1">
    <location>
        <begin position="221"/>
        <end position="243"/>
    </location>
</feature>
<dbReference type="EMBL" id="JAULSW010000006">
    <property type="protein sequence ID" value="KAK3377791.1"/>
    <property type="molecule type" value="Genomic_DNA"/>
</dbReference>
<keyword evidence="4" id="KW-1185">Reference proteome</keyword>
<organism evidence="3 4">
    <name type="scientific">Podospora didyma</name>
    <dbReference type="NCBI Taxonomy" id="330526"/>
    <lineage>
        <taxon>Eukaryota</taxon>
        <taxon>Fungi</taxon>
        <taxon>Dikarya</taxon>
        <taxon>Ascomycota</taxon>
        <taxon>Pezizomycotina</taxon>
        <taxon>Sordariomycetes</taxon>
        <taxon>Sordariomycetidae</taxon>
        <taxon>Sordariales</taxon>
        <taxon>Podosporaceae</taxon>
        <taxon>Podospora</taxon>
    </lineage>
</organism>
<evidence type="ECO:0000256" key="2">
    <source>
        <dbReference type="SAM" id="SignalP"/>
    </source>
</evidence>
<reference evidence="3" key="2">
    <citation type="submission" date="2023-06" db="EMBL/GenBank/DDBJ databases">
        <authorList>
            <consortium name="Lawrence Berkeley National Laboratory"/>
            <person name="Haridas S."/>
            <person name="Hensen N."/>
            <person name="Bonometti L."/>
            <person name="Westerberg I."/>
            <person name="Brannstrom I.O."/>
            <person name="Guillou S."/>
            <person name="Cros-Aarteil S."/>
            <person name="Calhoun S."/>
            <person name="Kuo A."/>
            <person name="Mondo S."/>
            <person name="Pangilinan J."/>
            <person name="Riley R."/>
            <person name="LaButti K."/>
            <person name="Andreopoulos B."/>
            <person name="Lipzen A."/>
            <person name="Chen C."/>
            <person name="Yanf M."/>
            <person name="Daum C."/>
            <person name="Ng V."/>
            <person name="Clum A."/>
            <person name="Steindorff A."/>
            <person name="Ohm R."/>
            <person name="Martin F."/>
            <person name="Silar P."/>
            <person name="Natvig D."/>
            <person name="Lalanne C."/>
            <person name="Gautier V."/>
            <person name="Ament-velasquez S.L."/>
            <person name="Kruys A."/>
            <person name="Hutchinson M.I."/>
            <person name="Powell A.J."/>
            <person name="Barry K."/>
            <person name="Miller A.N."/>
            <person name="Grigoriev I.V."/>
            <person name="Debuchy R."/>
            <person name="Gladieux P."/>
            <person name="Thoren M.H."/>
            <person name="Johannesson H."/>
        </authorList>
    </citation>
    <scope>NUCLEOTIDE SEQUENCE</scope>
    <source>
        <strain evidence="3">CBS 232.78</strain>
    </source>
</reference>
<evidence type="ECO:0000313" key="4">
    <source>
        <dbReference type="Proteomes" id="UP001285441"/>
    </source>
</evidence>
<evidence type="ECO:0000313" key="3">
    <source>
        <dbReference type="EMBL" id="KAK3377791.1"/>
    </source>
</evidence>
<keyword evidence="1" id="KW-1133">Transmembrane helix</keyword>
<proteinExistence type="predicted"/>
<accession>A0AAE0KKL3</accession>
<feature type="signal peptide" evidence="2">
    <location>
        <begin position="1"/>
        <end position="24"/>
    </location>
</feature>
<sequence>MYSSRWCQSFILFALPLFCRVVLAVTLHVSPDSTCASTCRGSDIPLGVCADKDLDSSENGRELQACINCLQTSTSVTGPESDLYWFVYNLRYTIDECLFSPQNDTKFPSSTCAADSECGGLRASFESETTLNSTVPELKHCVAGGSAFHQQIGFCSRCLRDNGQAYLSNFLVALDTGCSSKTSGSSLGIKGALFSTETVTAASSPTNGPAPSSDTLTTVTVVTISAGSTLLIISIAALIFMYCRRRAEKASKRKTYQDYPPKDAGSKGYQFPYFSHTETNALIELGTRHGVTRAKAGSVKRSASSPTGPDLYESCRRALAERSPSSNTIATAPPCVWSVSIALIVLGNVTSPITSPIPRVPLTGTVSAHVRTTASSYRPGDIPSIQRLDLAY</sequence>
<evidence type="ECO:0000256" key="1">
    <source>
        <dbReference type="SAM" id="Phobius"/>
    </source>
</evidence>
<name>A0AAE0KKL3_9PEZI</name>
<keyword evidence="1" id="KW-0812">Transmembrane</keyword>
<keyword evidence="2" id="KW-0732">Signal</keyword>
<gene>
    <name evidence="3" type="ORF">B0H63DRAFT_525061</name>
</gene>
<comment type="caution">
    <text evidence="3">The sequence shown here is derived from an EMBL/GenBank/DDBJ whole genome shotgun (WGS) entry which is preliminary data.</text>
</comment>